<feature type="transmembrane region" description="Helical" evidence="8">
    <location>
        <begin position="198"/>
        <end position="216"/>
    </location>
</feature>
<accession>A0A4R5VSW2</accession>
<feature type="transmembrane region" description="Helical" evidence="8">
    <location>
        <begin position="20"/>
        <end position="38"/>
    </location>
</feature>
<dbReference type="Proteomes" id="UP000295132">
    <property type="component" value="Unassembled WGS sequence"/>
</dbReference>
<dbReference type="EMBL" id="SMYO01000006">
    <property type="protein sequence ID" value="TDK60930.1"/>
    <property type="molecule type" value="Genomic_DNA"/>
</dbReference>
<organism evidence="9 10">
    <name type="scientific">Bacillus salipaludis</name>
    <dbReference type="NCBI Taxonomy" id="2547811"/>
    <lineage>
        <taxon>Bacteria</taxon>
        <taxon>Bacillati</taxon>
        <taxon>Bacillota</taxon>
        <taxon>Bacilli</taxon>
        <taxon>Bacillales</taxon>
        <taxon>Bacillaceae</taxon>
        <taxon>Bacillus</taxon>
    </lineage>
</organism>
<evidence type="ECO:0000256" key="2">
    <source>
        <dbReference type="ARBA" id="ARBA00007998"/>
    </source>
</evidence>
<evidence type="ECO:0000256" key="1">
    <source>
        <dbReference type="ARBA" id="ARBA00004141"/>
    </source>
</evidence>
<comment type="caution">
    <text evidence="9">The sequence shown here is derived from an EMBL/GenBank/DDBJ whole genome shotgun (WGS) entry which is preliminary data.</text>
</comment>
<feature type="transmembrane region" description="Helical" evidence="8">
    <location>
        <begin position="50"/>
        <end position="72"/>
    </location>
</feature>
<evidence type="ECO:0000256" key="3">
    <source>
        <dbReference type="ARBA" id="ARBA00022448"/>
    </source>
</evidence>
<protein>
    <submittedName>
        <fullName evidence="9">Amino acid permease</fullName>
    </submittedName>
</protein>
<comment type="similarity">
    <text evidence="2">Belongs to the amino acid-polyamine-organocation (APC) superfamily. Spore germination protein (SGP) (TC 2.A.3.9) family.</text>
</comment>
<keyword evidence="3" id="KW-0813">Transport</keyword>
<feature type="transmembrane region" description="Helical" evidence="8">
    <location>
        <begin position="310"/>
        <end position="327"/>
    </location>
</feature>
<reference evidence="9 10" key="1">
    <citation type="submission" date="2019-03" db="EMBL/GenBank/DDBJ databases">
        <title>Bacillus niacini sp. nov. a Nicotinate-Metabolizing Mesophile Isolated from Soil.</title>
        <authorList>
            <person name="Zhang G."/>
        </authorList>
    </citation>
    <scope>NUCLEOTIDE SEQUENCE [LARGE SCALE GENOMIC DNA]</scope>
    <source>
        <strain evidence="9 10">WN066</strain>
    </source>
</reference>
<proteinExistence type="inferred from homology"/>
<evidence type="ECO:0000313" key="10">
    <source>
        <dbReference type="Proteomes" id="UP000295132"/>
    </source>
</evidence>
<feature type="transmembrane region" description="Helical" evidence="8">
    <location>
        <begin position="121"/>
        <end position="143"/>
    </location>
</feature>
<keyword evidence="4" id="KW-0309">Germination</keyword>
<dbReference type="GO" id="GO:0016020">
    <property type="term" value="C:membrane"/>
    <property type="evidence" value="ECO:0007669"/>
    <property type="project" value="UniProtKB-SubCell"/>
</dbReference>
<dbReference type="GO" id="GO:0009847">
    <property type="term" value="P:spore germination"/>
    <property type="evidence" value="ECO:0007669"/>
    <property type="project" value="InterPro"/>
</dbReference>
<sequence>MNRKGVFQLQVSIRHQVSPYLVFFIVYNSQVGVGILSFQRTIAEKAGYDAWIGVLVSGCIVQLFIWMTFKLLEKANGDIVDVHHCIFGKLSGNFFSFIIMFYYWLASLSVILAFIRIIQVWMFPTMPSWILSTLILILVYYCVSGGFRVVVGVSFMSFIFPQIILIVLYIFPLKIAHFSNLLPVLDHSFRDLADSIKSSMYTLAGTETLLMYYPFIREPINSKKFAHLGVLFTTLLYTLSSIVSFTFYSEDQIKTTIWPELSLTKIIKLSYLERFEYLYISLYLLIVTALLSLLLWCASRGLKRIFNIKQKYTLLYISLLIIIISHFSNDLFIELLDKYVIQMNLWLFYGYIPILLIIFSFLKRGKQNG</sequence>
<evidence type="ECO:0000256" key="8">
    <source>
        <dbReference type="SAM" id="Phobius"/>
    </source>
</evidence>
<feature type="transmembrane region" description="Helical" evidence="8">
    <location>
        <begin position="150"/>
        <end position="171"/>
    </location>
</feature>
<name>A0A4R5VSW2_9BACI</name>
<dbReference type="Pfam" id="PF03845">
    <property type="entry name" value="Spore_permease"/>
    <property type="match status" value="1"/>
</dbReference>
<gene>
    <name evidence="9" type="ORF">E2K98_14530</name>
</gene>
<dbReference type="InterPro" id="IPR004761">
    <property type="entry name" value="Spore_GerAB"/>
</dbReference>
<evidence type="ECO:0000256" key="4">
    <source>
        <dbReference type="ARBA" id="ARBA00022544"/>
    </source>
</evidence>
<feature type="transmembrane region" description="Helical" evidence="8">
    <location>
        <begin position="277"/>
        <end position="298"/>
    </location>
</feature>
<feature type="transmembrane region" description="Helical" evidence="8">
    <location>
        <begin position="339"/>
        <end position="362"/>
    </location>
</feature>
<dbReference type="Gene3D" id="1.20.1740.10">
    <property type="entry name" value="Amino acid/polyamine transporter I"/>
    <property type="match status" value="1"/>
</dbReference>
<keyword evidence="5 8" id="KW-0812">Transmembrane</keyword>
<comment type="subcellular location">
    <subcellularLocation>
        <location evidence="1">Membrane</location>
        <topology evidence="1">Multi-pass membrane protein</topology>
    </subcellularLocation>
</comment>
<evidence type="ECO:0000313" key="9">
    <source>
        <dbReference type="EMBL" id="TDK60930.1"/>
    </source>
</evidence>
<dbReference type="PANTHER" id="PTHR34975">
    <property type="entry name" value="SPORE GERMINATION PROTEIN A2"/>
    <property type="match status" value="1"/>
</dbReference>
<dbReference type="AlphaFoldDB" id="A0A4R5VSW2"/>
<feature type="transmembrane region" description="Helical" evidence="8">
    <location>
        <begin position="93"/>
        <end position="115"/>
    </location>
</feature>
<evidence type="ECO:0000256" key="5">
    <source>
        <dbReference type="ARBA" id="ARBA00022692"/>
    </source>
</evidence>
<keyword evidence="7 8" id="KW-0472">Membrane</keyword>
<evidence type="ECO:0000256" key="7">
    <source>
        <dbReference type="ARBA" id="ARBA00023136"/>
    </source>
</evidence>
<dbReference type="PANTHER" id="PTHR34975:SF2">
    <property type="entry name" value="SPORE GERMINATION PROTEIN A2"/>
    <property type="match status" value="1"/>
</dbReference>
<keyword evidence="6 8" id="KW-1133">Transmembrane helix</keyword>
<feature type="transmembrane region" description="Helical" evidence="8">
    <location>
        <begin position="228"/>
        <end position="248"/>
    </location>
</feature>
<evidence type="ECO:0000256" key="6">
    <source>
        <dbReference type="ARBA" id="ARBA00022989"/>
    </source>
</evidence>
<dbReference type="NCBIfam" id="TIGR00912">
    <property type="entry name" value="2A0309"/>
    <property type="match status" value="1"/>
</dbReference>